<dbReference type="PROSITE" id="PS00893">
    <property type="entry name" value="NUDIX_BOX"/>
    <property type="match status" value="1"/>
</dbReference>
<evidence type="ECO:0000256" key="1">
    <source>
        <dbReference type="ARBA" id="ARBA00022801"/>
    </source>
</evidence>
<protein>
    <submittedName>
        <fullName evidence="3">NUDIX hydrolase</fullName>
    </submittedName>
</protein>
<dbReference type="PANTHER" id="PTHR10885">
    <property type="entry name" value="ISOPENTENYL-DIPHOSPHATE DELTA-ISOMERASE"/>
    <property type="match status" value="1"/>
</dbReference>
<dbReference type="Pfam" id="PF00293">
    <property type="entry name" value="NUDIX"/>
    <property type="match status" value="1"/>
</dbReference>
<evidence type="ECO:0000259" key="2">
    <source>
        <dbReference type="PROSITE" id="PS51462"/>
    </source>
</evidence>
<name>A0A0G0M9I1_9BACT</name>
<comment type="caution">
    <text evidence="3">The sequence shown here is derived from an EMBL/GenBank/DDBJ whole genome shotgun (WGS) entry which is preliminary data.</text>
</comment>
<dbReference type="InterPro" id="IPR000086">
    <property type="entry name" value="NUDIX_hydrolase_dom"/>
</dbReference>
<dbReference type="Proteomes" id="UP000033881">
    <property type="component" value="Unassembled WGS sequence"/>
</dbReference>
<proteinExistence type="predicted"/>
<gene>
    <name evidence="3" type="ORF">UT24_C0009G0071</name>
</gene>
<evidence type="ECO:0000313" key="3">
    <source>
        <dbReference type="EMBL" id="KKR00754.1"/>
    </source>
</evidence>
<dbReference type="EMBL" id="LBWB01000009">
    <property type="protein sequence ID" value="KKR00754.1"/>
    <property type="molecule type" value="Genomic_DNA"/>
</dbReference>
<evidence type="ECO:0000313" key="4">
    <source>
        <dbReference type="Proteomes" id="UP000033881"/>
    </source>
</evidence>
<dbReference type="CDD" id="cd04692">
    <property type="entry name" value="NUDIX_Hydrolase"/>
    <property type="match status" value="1"/>
</dbReference>
<dbReference type="PANTHER" id="PTHR10885:SF0">
    <property type="entry name" value="ISOPENTENYL-DIPHOSPHATE DELTA-ISOMERASE"/>
    <property type="match status" value="1"/>
</dbReference>
<dbReference type="AlphaFoldDB" id="A0A0G0M9I1"/>
<sequence length="168" mass="19326">MSKVVIVDKNDNVVGSEDKETAFKNGLIRRIVRIFVFNSKGEMYLQRRSASMTTYPDTWDQSAGGHVDEGETYDEAAMRELREELGISTSTLDRITKFYKEQDFKGQLLKEFSTLYTTIFDGAIMLDQNELSGGRWFSLATVEKMMEDNPKDFPPGFVEAFNRYKINK</sequence>
<dbReference type="PROSITE" id="PS51462">
    <property type="entry name" value="NUDIX"/>
    <property type="match status" value="1"/>
</dbReference>
<dbReference type="InterPro" id="IPR020084">
    <property type="entry name" value="NUDIX_hydrolase_CS"/>
</dbReference>
<dbReference type="Gene3D" id="3.90.79.10">
    <property type="entry name" value="Nucleoside Triphosphate Pyrophosphohydrolase"/>
    <property type="match status" value="1"/>
</dbReference>
<keyword evidence="1 3" id="KW-0378">Hydrolase</keyword>
<accession>A0A0G0M9I1</accession>
<organism evidence="3 4">
    <name type="scientific">Candidatus Woesebacteria bacterium GW2011_GWB1_39_12</name>
    <dbReference type="NCBI Taxonomy" id="1618574"/>
    <lineage>
        <taxon>Bacteria</taxon>
        <taxon>Candidatus Woeseibacteriota</taxon>
    </lineage>
</organism>
<reference evidence="3 4" key="1">
    <citation type="journal article" date="2015" name="Nature">
        <title>rRNA introns, odd ribosomes, and small enigmatic genomes across a large radiation of phyla.</title>
        <authorList>
            <person name="Brown C.T."/>
            <person name="Hug L.A."/>
            <person name="Thomas B.C."/>
            <person name="Sharon I."/>
            <person name="Castelle C.J."/>
            <person name="Singh A."/>
            <person name="Wilkins M.J."/>
            <person name="Williams K.H."/>
            <person name="Banfield J.F."/>
        </authorList>
    </citation>
    <scope>NUCLEOTIDE SEQUENCE [LARGE SCALE GENOMIC DNA]</scope>
</reference>
<feature type="domain" description="Nudix hydrolase" evidence="2">
    <location>
        <begin position="27"/>
        <end position="159"/>
    </location>
</feature>
<dbReference type="InterPro" id="IPR015797">
    <property type="entry name" value="NUDIX_hydrolase-like_dom_sf"/>
</dbReference>
<dbReference type="SUPFAM" id="SSF55811">
    <property type="entry name" value="Nudix"/>
    <property type="match status" value="1"/>
</dbReference>
<dbReference type="STRING" id="1618574.UT24_C0009G0071"/>
<dbReference type="GO" id="GO:0016787">
    <property type="term" value="F:hydrolase activity"/>
    <property type="evidence" value="ECO:0007669"/>
    <property type="project" value="UniProtKB-KW"/>
</dbReference>